<gene>
    <name evidence="5" type="ORF">OO013_07310</name>
</gene>
<sequence>MKKIIDFFIYLLFTIIVLIIVCSVGGGLIYLVIMNNIDVRTGPMQRLTETIYFTLPVFVLIGIAIQSFLTKILGATRSKIFIGFYFVAMALIVISFYYFKIWKGSTVNEFYWMGVQACYLMGSILFAVPKTKKLLVREKSVSSDPEIL</sequence>
<comment type="caution">
    <text evidence="5">The sequence shown here is derived from an EMBL/GenBank/DDBJ whole genome shotgun (WGS) entry which is preliminary data.</text>
</comment>
<evidence type="ECO:0000256" key="1">
    <source>
        <dbReference type="ARBA" id="ARBA00004370"/>
    </source>
</evidence>
<feature type="transmembrane region" description="Helical" evidence="4">
    <location>
        <begin position="81"/>
        <end position="99"/>
    </location>
</feature>
<proteinExistence type="predicted"/>
<name>A0ABT3RPE8_9BACT</name>
<evidence type="ECO:0000313" key="5">
    <source>
        <dbReference type="EMBL" id="MCX2743666.1"/>
    </source>
</evidence>
<keyword evidence="2 4" id="KW-0812">Transmembrane</keyword>
<dbReference type="Gene3D" id="1.10.287.90">
    <property type="match status" value="1"/>
</dbReference>
<reference evidence="5 6" key="1">
    <citation type="submission" date="2022-11" db="EMBL/GenBank/DDBJ databases">
        <title>The characterization of three novel Bacteroidetes species and genomic analysis of their roles in tidal elemental geochemical cycles.</title>
        <authorList>
            <person name="Ma K."/>
        </authorList>
    </citation>
    <scope>NUCLEOTIDE SEQUENCE [LARGE SCALE GENOMIC DNA]</scope>
    <source>
        <strain evidence="5 6">M17</strain>
    </source>
</reference>
<dbReference type="Proteomes" id="UP001209885">
    <property type="component" value="Unassembled WGS sequence"/>
</dbReference>
<keyword evidence="6" id="KW-1185">Reference proteome</keyword>
<feature type="transmembrane region" description="Helical" evidence="4">
    <location>
        <begin position="7"/>
        <end position="31"/>
    </location>
</feature>
<protein>
    <recommendedName>
        <fullName evidence="7">DUF4293 family protein</fullName>
    </recommendedName>
</protein>
<evidence type="ECO:0000256" key="3">
    <source>
        <dbReference type="ARBA" id="ARBA00023136"/>
    </source>
</evidence>
<dbReference type="EMBL" id="JAPFQN010000004">
    <property type="protein sequence ID" value="MCX2743666.1"/>
    <property type="molecule type" value="Genomic_DNA"/>
</dbReference>
<dbReference type="InterPro" id="IPR036257">
    <property type="entry name" value="Cyt_c_oxidase_su2_TM_sf"/>
</dbReference>
<accession>A0ABT3RPE8</accession>
<keyword evidence="4" id="KW-1133">Transmembrane helix</keyword>
<evidence type="ECO:0000256" key="2">
    <source>
        <dbReference type="ARBA" id="ARBA00022692"/>
    </source>
</evidence>
<evidence type="ECO:0008006" key="7">
    <source>
        <dbReference type="Google" id="ProtNLM"/>
    </source>
</evidence>
<feature type="transmembrane region" description="Helical" evidence="4">
    <location>
        <begin position="111"/>
        <end position="129"/>
    </location>
</feature>
<feature type="transmembrane region" description="Helical" evidence="4">
    <location>
        <begin position="51"/>
        <end position="69"/>
    </location>
</feature>
<evidence type="ECO:0000313" key="6">
    <source>
        <dbReference type="Proteomes" id="UP001209885"/>
    </source>
</evidence>
<evidence type="ECO:0000256" key="4">
    <source>
        <dbReference type="SAM" id="Phobius"/>
    </source>
</evidence>
<organism evidence="5 6">
    <name type="scientific">Mangrovivirga halotolerans</name>
    <dbReference type="NCBI Taxonomy" id="2993936"/>
    <lineage>
        <taxon>Bacteria</taxon>
        <taxon>Pseudomonadati</taxon>
        <taxon>Bacteroidota</taxon>
        <taxon>Cytophagia</taxon>
        <taxon>Cytophagales</taxon>
        <taxon>Mangrovivirgaceae</taxon>
        <taxon>Mangrovivirga</taxon>
    </lineage>
</organism>
<comment type="subcellular location">
    <subcellularLocation>
        <location evidence="1">Membrane</location>
    </subcellularLocation>
</comment>
<keyword evidence="3 4" id="KW-0472">Membrane</keyword>
<dbReference type="RefSeq" id="WP_266056067.1">
    <property type="nucleotide sequence ID" value="NZ_JAPFQN010000004.1"/>
</dbReference>